<reference evidence="1 2" key="1">
    <citation type="submission" date="2019-02" db="EMBL/GenBank/DDBJ databases">
        <title>Genome sequencing of the rare red list fungi Bondarzewia mesenterica.</title>
        <authorList>
            <person name="Buettner E."/>
            <person name="Kellner H."/>
        </authorList>
    </citation>
    <scope>NUCLEOTIDE SEQUENCE [LARGE SCALE GENOMIC DNA]</scope>
    <source>
        <strain evidence="1 2">DSM 108281</strain>
    </source>
</reference>
<organism evidence="1 2">
    <name type="scientific">Bondarzewia mesenterica</name>
    <dbReference type="NCBI Taxonomy" id="1095465"/>
    <lineage>
        <taxon>Eukaryota</taxon>
        <taxon>Fungi</taxon>
        <taxon>Dikarya</taxon>
        <taxon>Basidiomycota</taxon>
        <taxon>Agaricomycotina</taxon>
        <taxon>Agaricomycetes</taxon>
        <taxon>Russulales</taxon>
        <taxon>Bondarzewiaceae</taxon>
        <taxon>Bondarzewia</taxon>
    </lineage>
</organism>
<sequence>MSTTQTISISPTASSLFLHNSDSKYPIKDVNVNVEDETLDGTPEELVDKALHRLQIAGVQLIEWGTLLFRRMGVPVMLTHYHYLIPDDELEVASDIASGMGLPLSPPAPILVKSSGDFFSKARLHRLTRSASLGLVQYLILLPISFASYTSSELDLLPRITSLPSPTSRTLLVPQSIALYASILRAMAAYPRWSPTRQTLESNLSELIGYNLYDLQGGYVDIDDEDLCQTLEVDRRVEDAVQVVKGWGLAGKWRDGEEWMGDALAAVVAGTGEIEALPWAS</sequence>
<keyword evidence="2" id="KW-1185">Reference proteome</keyword>
<protein>
    <submittedName>
        <fullName evidence="1">Uncharacterized protein</fullName>
    </submittedName>
</protein>
<dbReference type="AlphaFoldDB" id="A0A4S4L0P2"/>
<comment type="caution">
    <text evidence="1">The sequence shown here is derived from an EMBL/GenBank/DDBJ whole genome shotgun (WGS) entry which is preliminary data.</text>
</comment>
<evidence type="ECO:0000313" key="2">
    <source>
        <dbReference type="Proteomes" id="UP000310158"/>
    </source>
</evidence>
<dbReference type="EMBL" id="SGPL01001107">
    <property type="protein sequence ID" value="THH04755.1"/>
    <property type="molecule type" value="Genomic_DNA"/>
</dbReference>
<gene>
    <name evidence="1" type="ORF">EW146_g10094</name>
</gene>
<dbReference type="Proteomes" id="UP000310158">
    <property type="component" value="Unassembled WGS sequence"/>
</dbReference>
<name>A0A4S4L0P2_9AGAM</name>
<accession>A0A4S4L0P2</accession>
<dbReference type="OrthoDB" id="4202165at2759"/>
<evidence type="ECO:0000313" key="1">
    <source>
        <dbReference type="EMBL" id="THH04755.1"/>
    </source>
</evidence>
<proteinExistence type="predicted"/>